<feature type="domain" description="Antitoxin SocA-like Panacea" evidence="1">
    <location>
        <begin position="35"/>
        <end position="147"/>
    </location>
</feature>
<dbReference type="InterPro" id="IPR025272">
    <property type="entry name" value="SocA_Panacea"/>
</dbReference>
<sequence length="194" mass="21592">MFSTDIFDEKKASEAAAYFLLQSGGRMPALQLLALLYLAERLSFQLHSEPLIGDCLVSLPHGPALSITCRHMNGELDSTIGGWDSWLALRVGNDIGLQDGVLRSQVDDLQELSDSDLDTLEKTWTTFGQMSQHELLAYTQENCSEWKNPGALMIPISHNDLFDALGFSQERKRDSLALLEERNAISRSFKQACA</sequence>
<gene>
    <name evidence="2" type="ORF">SAMN02982985_00352</name>
</gene>
<dbReference type="RefSeq" id="WP_093382791.1">
    <property type="nucleotide sequence ID" value="NZ_FOTW01000004.1"/>
</dbReference>
<evidence type="ECO:0000259" key="1">
    <source>
        <dbReference type="Pfam" id="PF13274"/>
    </source>
</evidence>
<dbReference type="Pfam" id="PF13274">
    <property type="entry name" value="SocA_Panacea"/>
    <property type="match status" value="1"/>
</dbReference>
<evidence type="ECO:0000313" key="3">
    <source>
        <dbReference type="Proteomes" id="UP000199470"/>
    </source>
</evidence>
<dbReference type="AlphaFoldDB" id="A0A1I4I0Q1"/>
<reference evidence="2 3" key="1">
    <citation type="submission" date="2016-10" db="EMBL/GenBank/DDBJ databases">
        <authorList>
            <person name="de Groot N.N."/>
        </authorList>
    </citation>
    <scope>NUCLEOTIDE SEQUENCE [LARGE SCALE GENOMIC DNA]</scope>
    <source>
        <strain evidence="2 3">ATCC 43154</strain>
    </source>
</reference>
<keyword evidence="3" id="KW-1185">Reference proteome</keyword>
<protein>
    <recommendedName>
        <fullName evidence="1">Antitoxin SocA-like Panacea domain-containing protein</fullName>
    </recommendedName>
</protein>
<organism evidence="2 3">
    <name type="scientific">Rugamonas rubra</name>
    <dbReference type="NCBI Taxonomy" id="758825"/>
    <lineage>
        <taxon>Bacteria</taxon>
        <taxon>Pseudomonadati</taxon>
        <taxon>Pseudomonadota</taxon>
        <taxon>Betaproteobacteria</taxon>
        <taxon>Burkholderiales</taxon>
        <taxon>Oxalobacteraceae</taxon>
        <taxon>Telluria group</taxon>
        <taxon>Rugamonas</taxon>
    </lineage>
</organism>
<dbReference type="Proteomes" id="UP000199470">
    <property type="component" value="Unassembled WGS sequence"/>
</dbReference>
<accession>A0A1I4I0Q1</accession>
<dbReference type="EMBL" id="FOTW01000004">
    <property type="protein sequence ID" value="SFL47637.1"/>
    <property type="molecule type" value="Genomic_DNA"/>
</dbReference>
<name>A0A1I4I0Q1_9BURK</name>
<proteinExistence type="predicted"/>
<evidence type="ECO:0000313" key="2">
    <source>
        <dbReference type="EMBL" id="SFL47637.1"/>
    </source>
</evidence>
<dbReference type="OrthoDB" id="9813053at2"/>